<proteinExistence type="predicted"/>
<dbReference type="EMBL" id="CAJNOG010007683">
    <property type="protein sequence ID" value="CAF1566249.1"/>
    <property type="molecule type" value="Genomic_DNA"/>
</dbReference>
<dbReference type="Proteomes" id="UP000663845">
    <property type="component" value="Unassembled WGS sequence"/>
</dbReference>
<feature type="non-terminal residue" evidence="1">
    <location>
        <position position="113"/>
    </location>
</feature>
<feature type="non-terminal residue" evidence="1">
    <location>
        <position position="1"/>
    </location>
</feature>
<sequence>KAYSSTCQTMGEMQSAFGFGIPSKTGPAATSTLFGASTSSTTVPSGSFASGVPLETSSVSTSSAFSFGSPSTATSVFSTVSTTAPPFTFSSPSTATFGSFGFGMSSETVPAAT</sequence>
<name>A0A815Y5G9_9BILA</name>
<comment type="caution">
    <text evidence="1">The sequence shown here is derived from an EMBL/GenBank/DDBJ whole genome shotgun (WGS) entry which is preliminary data.</text>
</comment>
<reference evidence="1" key="1">
    <citation type="submission" date="2021-02" db="EMBL/GenBank/DDBJ databases">
        <authorList>
            <person name="Nowell W R."/>
        </authorList>
    </citation>
    <scope>NUCLEOTIDE SEQUENCE</scope>
</reference>
<evidence type="ECO:0000313" key="1">
    <source>
        <dbReference type="EMBL" id="CAF1566249.1"/>
    </source>
</evidence>
<organism evidence="1 2">
    <name type="scientific">Adineta steineri</name>
    <dbReference type="NCBI Taxonomy" id="433720"/>
    <lineage>
        <taxon>Eukaryota</taxon>
        <taxon>Metazoa</taxon>
        <taxon>Spiralia</taxon>
        <taxon>Gnathifera</taxon>
        <taxon>Rotifera</taxon>
        <taxon>Eurotatoria</taxon>
        <taxon>Bdelloidea</taxon>
        <taxon>Adinetida</taxon>
        <taxon>Adinetidae</taxon>
        <taxon>Adineta</taxon>
    </lineage>
</organism>
<evidence type="ECO:0000313" key="2">
    <source>
        <dbReference type="Proteomes" id="UP000663845"/>
    </source>
</evidence>
<gene>
    <name evidence="1" type="ORF">JYZ213_LOCUS47145</name>
</gene>
<protein>
    <submittedName>
        <fullName evidence="1">Uncharacterized protein</fullName>
    </submittedName>
</protein>
<accession>A0A815Y5G9</accession>
<dbReference type="AlphaFoldDB" id="A0A815Y5G9"/>